<dbReference type="Gene3D" id="1.50.10.100">
    <property type="entry name" value="Chondroitin AC/alginate lyase"/>
    <property type="match status" value="1"/>
</dbReference>
<protein>
    <submittedName>
        <fullName evidence="3">Heparinase</fullName>
    </submittedName>
</protein>
<feature type="domain" description="Heparinase II/III-like C-terminal" evidence="2">
    <location>
        <begin position="322"/>
        <end position="573"/>
    </location>
</feature>
<dbReference type="AlphaFoldDB" id="A0A2W5XGE2"/>
<dbReference type="EMBL" id="QFQZ01000004">
    <property type="protein sequence ID" value="PZR36851.1"/>
    <property type="molecule type" value="Genomic_DNA"/>
</dbReference>
<evidence type="ECO:0000256" key="1">
    <source>
        <dbReference type="ARBA" id="ARBA00004196"/>
    </source>
</evidence>
<reference evidence="3 4" key="1">
    <citation type="submission" date="2017-08" db="EMBL/GenBank/DDBJ databases">
        <title>Infants hospitalized years apart are colonized by the same room-sourced microbial strains.</title>
        <authorList>
            <person name="Brooks B."/>
            <person name="Olm M.R."/>
            <person name="Firek B.A."/>
            <person name="Baker R."/>
            <person name="Thomas B.C."/>
            <person name="Morowitz M.J."/>
            <person name="Banfield J.F."/>
        </authorList>
    </citation>
    <scope>NUCLEOTIDE SEQUENCE [LARGE SCALE GENOMIC DNA]</scope>
    <source>
        <strain evidence="3">S2_003_000_R2_4</strain>
    </source>
</reference>
<dbReference type="InterPro" id="IPR012480">
    <property type="entry name" value="Hepar_II_III_C"/>
</dbReference>
<name>A0A2W5XGE2_9CAUL</name>
<organism evidence="3 4">
    <name type="scientific">Caulobacter segnis</name>
    <dbReference type="NCBI Taxonomy" id="88688"/>
    <lineage>
        <taxon>Bacteria</taxon>
        <taxon>Pseudomonadati</taxon>
        <taxon>Pseudomonadota</taxon>
        <taxon>Alphaproteobacteria</taxon>
        <taxon>Caulobacterales</taxon>
        <taxon>Caulobacteraceae</taxon>
        <taxon>Caulobacter</taxon>
    </lineage>
</organism>
<evidence type="ECO:0000313" key="3">
    <source>
        <dbReference type="EMBL" id="PZR36851.1"/>
    </source>
</evidence>
<sequence length="579" mass="62061">MAPAVKRSANGSRLPVRRRGGVLLRALTAELSSQVEREWYGSGPHRLLLAATKVEALAAYPRDPRPTDAGHGRRILAGTLALDGGSLRIGEAGDPFDTASPSRRFAVSLHRFDWLPDLVSAGPDGARRALRLLDDWRRVFGKWNAFSWGAECLERRVFHLACAARTLAAEASDAEATDLRRDLVRQARHLAEIRKIPARALERAIAVTIAGCVLAGKPGDALIDKGLKALARHIDRIVLPDGGHATRSPEAGVELLFDLLTLDDALRQRGRPTPEAAARAIDRLSTATRFFTLGDGGLAAFHGGETVGQARIAAALAHDDTGPRPLNSAPHSGYEKMVGGSLELIADCRPPAAGFLSVAACAQPAAIEILCAKDRLITSCGWSPEAAGAHAFRLSDAASTVSVGDGSAGRPLSGFRAKALGPWLVDGATKVEAERHDDVGGVWLDIVHDGWRHVGLTHTRRLFLDAVADELRGEDSLTPMAALDLDAASGPRRYLPFAVRFHLHPEARASIARDGKSVLIRGPNTIGWWLRNDAVDVEIAPSAHFDHGLARKAGQVVLKSQVRPEVGAKIRWKLTRAEG</sequence>
<dbReference type="GO" id="GO:0016829">
    <property type="term" value="F:lyase activity"/>
    <property type="evidence" value="ECO:0007669"/>
    <property type="project" value="InterPro"/>
</dbReference>
<accession>A0A2W5XGE2</accession>
<comment type="subcellular location">
    <subcellularLocation>
        <location evidence="1">Cell envelope</location>
    </subcellularLocation>
</comment>
<dbReference type="Proteomes" id="UP000249393">
    <property type="component" value="Unassembled WGS sequence"/>
</dbReference>
<evidence type="ECO:0000313" key="4">
    <source>
        <dbReference type="Proteomes" id="UP000249393"/>
    </source>
</evidence>
<evidence type="ECO:0000259" key="2">
    <source>
        <dbReference type="Pfam" id="PF07940"/>
    </source>
</evidence>
<dbReference type="RefSeq" id="WP_304273759.1">
    <property type="nucleotide sequence ID" value="NZ_QFQZ01000004.1"/>
</dbReference>
<gene>
    <name evidence="3" type="ORF">DI526_02610</name>
</gene>
<proteinExistence type="predicted"/>
<comment type="caution">
    <text evidence="3">The sequence shown here is derived from an EMBL/GenBank/DDBJ whole genome shotgun (WGS) entry which is preliminary data.</text>
</comment>
<dbReference type="GO" id="GO:0030313">
    <property type="term" value="C:cell envelope"/>
    <property type="evidence" value="ECO:0007669"/>
    <property type="project" value="UniProtKB-SubCell"/>
</dbReference>
<dbReference type="Pfam" id="PF07940">
    <property type="entry name" value="Hepar_II_III_C"/>
    <property type="match status" value="1"/>
</dbReference>
<dbReference type="InterPro" id="IPR008929">
    <property type="entry name" value="Chondroitin_lyas"/>
</dbReference>